<evidence type="ECO:0000256" key="7">
    <source>
        <dbReference type="SAM" id="Phobius"/>
    </source>
</evidence>
<dbReference type="PANTHER" id="PTHR43414">
    <property type="entry name" value="MULTIDRUG RESISTANCE PROTEIN MDTG"/>
    <property type="match status" value="1"/>
</dbReference>
<evidence type="ECO:0000256" key="1">
    <source>
        <dbReference type="ARBA" id="ARBA00004651"/>
    </source>
</evidence>
<feature type="transmembrane region" description="Helical" evidence="7">
    <location>
        <begin position="96"/>
        <end position="117"/>
    </location>
</feature>
<dbReference type="GO" id="GO:0005886">
    <property type="term" value="C:plasma membrane"/>
    <property type="evidence" value="ECO:0007669"/>
    <property type="project" value="UniProtKB-SubCell"/>
</dbReference>
<name>A0A174E0D4_9CLOT</name>
<evidence type="ECO:0000256" key="2">
    <source>
        <dbReference type="ARBA" id="ARBA00022448"/>
    </source>
</evidence>
<evidence type="ECO:0000256" key="5">
    <source>
        <dbReference type="ARBA" id="ARBA00022989"/>
    </source>
</evidence>
<sequence>MKKKSVTSLLILALLIQLVLNMAHPVTPVLIRSLGLPSIMFGIFFASMSLGNFFFSPIWGGLSDTKGRVKFLVLGLFGYGVSQLGFGFATNPILIVIFRILGGAFVTSYLTVSLAYLTDITTKDNRLKIMSYYAAVTTIGGSLGSLLGGILGNTNYKVTFVWQFILAVILSLALYLVLEETIQKKKIKANIKLNTFSFSKYKDLLNKNLLVVMILIMMFFFSSTSYNSSINYYIESILNLPPTFNGVFLSIAGMVGFLANIIITPIIGKKFTKEVSFKYITLILALSMMLVGLSKNLVIFFGAIILFVAVASVYVPVQQNIVSTLAKENYGTLMGLQNSAKAVGMVIGSLFAGAIFDFGEKLPFIASAIMLFIGFVILMKVKIEVE</sequence>
<evidence type="ECO:0000313" key="10">
    <source>
        <dbReference type="Proteomes" id="UP000095594"/>
    </source>
</evidence>
<feature type="transmembrane region" description="Helical" evidence="7">
    <location>
        <begin position="71"/>
        <end position="90"/>
    </location>
</feature>
<feature type="transmembrane region" description="Helical" evidence="7">
    <location>
        <begin position="35"/>
        <end position="59"/>
    </location>
</feature>
<keyword evidence="3" id="KW-1003">Cell membrane</keyword>
<keyword evidence="2" id="KW-0813">Transport</keyword>
<gene>
    <name evidence="9" type="primary">tetA_1</name>
    <name evidence="9" type="ORF">ERS852471_01297</name>
</gene>
<keyword evidence="5 7" id="KW-1133">Transmembrane helix</keyword>
<dbReference type="RefSeq" id="WP_055264871.1">
    <property type="nucleotide sequence ID" value="NZ_CABIXQ010000007.1"/>
</dbReference>
<dbReference type="OrthoDB" id="85643at2"/>
<feature type="domain" description="Major facilitator superfamily (MFS) profile" evidence="8">
    <location>
        <begin position="5"/>
        <end position="386"/>
    </location>
</feature>
<proteinExistence type="predicted"/>
<dbReference type="GO" id="GO:0022857">
    <property type="term" value="F:transmembrane transporter activity"/>
    <property type="evidence" value="ECO:0007669"/>
    <property type="project" value="InterPro"/>
</dbReference>
<evidence type="ECO:0000259" key="8">
    <source>
        <dbReference type="PROSITE" id="PS50850"/>
    </source>
</evidence>
<dbReference type="PROSITE" id="PS50850">
    <property type="entry name" value="MFS"/>
    <property type="match status" value="1"/>
</dbReference>
<evidence type="ECO:0000256" key="4">
    <source>
        <dbReference type="ARBA" id="ARBA00022692"/>
    </source>
</evidence>
<dbReference type="InterPro" id="IPR001958">
    <property type="entry name" value="Tet-R_TetA/multi-R_MdtG-like"/>
</dbReference>
<feature type="transmembrane region" description="Helical" evidence="7">
    <location>
        <begin position="275"/>
        <end position="293"/>
    </location>
</feature>
<accession>A0A174E0D4</accession>
<evidence type="ECO:0000256" key="6">
    <source>
        <dbReference type="ARBA" id="ARBA00023136"/>
    </source>
</evidence>
<dbReference type="Pfam" id="PF07690">
    <property type="entry name" value="MFS_1"/>
    <property type="match status" value="1"/>
</dbReference>
<feature type="transmembrane region" description="Helical" evidence="7">
    <location>
        <begin position="129"/>
        <end position="148"/>
    </location>
</feature>
<protein>
    <submittedName>
        <fullName evidence="9">Transporter major facilitator family</fullName>
    </submittedName>
</protein>
<feature type="transmembrane region" description="Helical" evidence="7">
    <location>
        <begin position="362"/>
        <end position="381"/>
    </location>
</feature>
<dbReference type="PANTHER" id="PTHR43414:SF1">
    <property type="entry name" value="PEPTIDE PERMEASE"/>
    <property type="match status" value="1"/>
</dbReference>
<feature type="transmembrane region" description="Helical" evidence="7">
    <location>
        <begin position="160"/>
        <end position="178"/>
    </location>
</feature>
<dbReference type="AlphaFoldDB" id="A0A174E0D4"/>
<dbReference type="Proteomes" id="UP000095594">
    <property type="component" value="Unassembled WGS sequence"/>
</dbReference>
<comment type="subcellular location">
    <subcellularLocation>
        <location evidence="1">Cell membrane</location>
        <topology evidence="1">Multi-pass membrane protein</topology>
    </subcellularLocation>
</comment>
<dbReference type="InterPro" id="IPR020846">
    <property type="entry name" value="MFS_dom"/>
</dbReference>
<evidence type="ECO:0000256" key="3">
    <source>
        <dbReference type="ARBA" id="ARBA00022475"/>
    </source>
</evidence>
<feature type="transmembrane region" description="Helical" evidence="7">
    <location>
        <begin position="299"/>
        <end position="317"/>
    </location>
</feature>
<reference evidence="9 10" key="1">
    <citation type="submission" date="2015-09" db="EMBL/GenBank/DDBJ databases">
        <authorList>
            <consortium name="Pathogen Informatics"/>
        </authorList>
    </citation>
    <scope>NUCLEOTIDE SEQUENCE [LARGE SCALE GENOMIC DNA]</scope>
    <source>
        <strain evidence="9 10">2789STDY5834856</strain>
    </source>
</reference>
<evidence type="ECO:0000313" key="9">
    <source>
        <dbReference type="EMBL" id="CUO29540.1"/>
    </source>
</evidence>
<feature type="transmembrane region" description="Helical" evidence="7">
    <location>
        <begin position="246"/>
        <end position="268"/>
    </location>
</feature>
<keyword evidence="4 7" id="KW-0812">Transmembrane</keyword>
<feature type="transmembrane region" description="Helical" evidence="7">
    <location>
        <begin position="209"/>
        <end position="226"/>
    </location>
</feature>
<keyword evidence="6 7" id="KW-0472">Membrane</keyword>
<dbReference type="PRINTS" id="PR01035">
    <property type="entry name" value="TCRTETA"/>
</dbReference>
<dbReference type="SUPFAM" id="SSF103473">
    <property type="entry name" value="MFS general substrate transporter"/>
    <property type="match status" value="1"/>
</dbReference>
<dbReference type="Gene3D" id="1.20.1250.20">
    <property type="entry name" value="MFS general substrate transporter like domains"/>
    <property type="match status" value="1"/>
</dbReference>
<dbReference type="InterPro" id="IPR036259">
    <property type="entry name" value="MFS_trans_sf"/>
</dbReference>
<feature type="transmembrane region" description="Helical" evidence="7">
    <location>
        <begin position="338"/>
        <end position="356"/>
    </location>
</feature>
<dbReference type="EMBL" id="CYZX01000007">
    <property type="protein sequence ID" value="CUO29540.1"/>
    <property type="molecule type" value="Genomic_DNA"/>
</dbReference>
<organism evidence="9 10">
    <name type="scientific">Clostridium disporicum</name>
    <dbReference type="NCBI Taxonomy" id="84024"/>
    <lineage>
        <taxon>Bacteria</taxon>
        <taxon>Bacillati</taxon>
        <taxon>Bacillota</taxon>
        <taxon>Clostridia</taxon>
        <taxon>Eubacteriales</taxon>
        <taxon>Clostridiaceae</taxon>
        <taxon>Clostridium</taxon>
    </lineage>
</organism>
<dbReference type="InterPro" id="IPR011701">
    <property type="entry name" value="MFS"/>
</dbReference>
<dbReference type="CDD" id="cd17325">
    <property type="entry name" value="MFS_MdtG_SLC18_like"/>
    <property type="match status" value="1"/>
</dbReference>